<proteinExistence type="predicted"/>
<comment type="caution">
    <text evidence="1">The sequence shown here is derived from an EMBL/GenBank/DDBJ whole genome shotgun (WGS) entry which is preliminary data.</text>
</comment>
<gene>
    <name evidence="1" type="ORF">IEO21_07672</name>
</gene>
<evidence type="ECO:0000313" key="2">
    <source>
        <dbReference type="Proteomes" id="UP000639403"/>
    </source>
</evidence>
<protein>
    <submittedName>
        <fullName evidence="1">Uncharacterized protein</fullName>
    </submittedName>
</protein>
<name>A0A8H7NXW3_9APHY</name>
<dbReference type="Proteomes" id="UP000639403">
    <property type="component" value="Unassembled WGS sequence"/>
</dbReference>
<accession>A0A8H7NXW3</accession>
<organism evidence="1 2">
    <name type="scientific">Rhodonia placenta</name>
    <dbReference type="NCBI Taxonomy" id="104341"/>
    <lineage>
        <taxon>Eukaryota</taxon>
        <taxon>Fungi</taxon>
        <taxon>Dikarya</taxon>
        <taxon>Basidiomycota</taxon>
        <taxon>Agaricomycotina</taxon>
        <taxon>Agaricomycetes</taxon>
        <taxon>Polyporales</taxon>
        <taxon>Adustoporiaceae</taxon>
        <taxon>Rhodonia</taxon>
    </lineage>
</organism>
<dbReference type="EMBL" id="JADOXO010000227">
    <property type="protein sequence ID" value="KAF9808950.1"/>
    <property type="molecule type" value="Genomic_DNA"/>
</dbReference>
<sequence length="59" mass="6381">MNNAITKVASDLGIKFPSLRIAGFMQDDDDTIVSLFTNHDIKQGLPSPEDGGLLALYSE</sequence>
<reference evidence="1" key="2">
    <citation type="journal article" name="Front. Microbiol.">
        <title>Degradative Capacity of Two Strains of Rhodonia placenta: From Phenotype to Genotype.</title>
        <authorList>
            <person name="Kolle M."/>
            <person name="Horta M.A.C."/>
            <person name="Nowrousian M."/>
            <person name="Ohm R.A."/>
            <person name="Benz J.P."/>
            <person name="Pilgard A."/>
        </authorList>
    </citation>
    <scope>NUCLEOTIDE SEQUENCE</scope>
    <source>
        <strain evidence="1">FPRL280</strain>
    </source>
</reference>
<evidence type="ECO:0000313" key="1">
    <source>
        <dbReference type="EMBL" id="KAF9808950.1"/>
    </source>
</evidence>
<reference evidence="1" key="1">
    <citation type="submission" date="2020-11" db="EMBL/GenBank/DDBJ databases">
        <authorList>
            <person name="Koelle M."/>
            <person name="Horta M.A.C."/>
            <person name="Nowrousian M."/>
            <person name="Ohm R.A."/>
            <person name="Benz P."/>
            <person name="Pilgard A."/>
        </authorList>
    </citation>
    <scope>NUCLEOTIDE SEQUENCE</scope>
    <source>
        <strain evidence="1">FPRL280</strain>
    </source>
</reference>
<dbReference type="AlphaFoldDB" id="A0A8H7NXW3"/>